<name>A0A2T0MG37_9FLAO</name>
<dbReference type="InterPro" id="IPR026444">
    <property type="entry name" value="Secre_tail"/>
</dbReference>
<evidence type="ECO:0000256" key="2">
    <source>
        <dbReference type="SAM" id="SignalP"/>
    </source>
</evidence>
<dbReference type="NCBIfam" id="TIGR04183">
    <property type="entry name" value="Por_Secre_tail"/>
    <property type="match status" value="1"/>
</dbReference>
<evidence type="ECO:0000313" key="5">
    <source>
        <dbReference type="Proteomes" id="UP000237640"/>
    </source>
</evidence>
<evidence type="ECO:0000313" key="4">
    <source>
        <dbReference type="EMBL" id="PRX56529.1"/>
    </source>
</evidence>
<evidence type="ECO:0000259" key="3">
    <source>
        <dbReference type="Pfam" id="PF18962"/>
    </source>
</evidence>
<dbReference type="Pfam" id="PF18962">
    <property type="entry name" value="Por_Secre_tail"/>
    <property type="match status" value="1"/>
</dbReference>
<reference evidence="4 5" key="1">
    <citation type="submission" date="2018-03" db="EMBL/GenBank/DDBJ databases">
        <title>Genomic Encyclopedia of Archaeal and Bacterial Type Strains, Phase II (KMG-II): from individual species to whole genera.</title>
        <authorList>
            <person name="Goeker M."/>
        </authorList>
    </citation>
    <scope>NUCLEOTIDE SEQUENCE [LARGE SCALE GENOMIC DNA]</scope>
    <source>
        <strain evidence="4 5">DSM 25027</strain>
    </source>
</reference>
<feature type="chain" id="PRO_5015610172" evidence="2">
    <location>
        <begin position="19"/>
        <end position="107"/>
    </location>
</feature>
<organism evidence="4 5">
    <name type="scientific">Flagellimonas meridianipacifica</name>
    <dbReference type="NCBI Taxonomy" id="1080225"/>
    <lineage>
        <taxon>Bacteria</taxon>
        <taxon>Pseudomonadati</taxon>
        <taxon>Bacteroidota</taxon>
        <taxon>Flavobacteriia</taxon>
        <taxon>Flavobacteriales</taxon>
        <taxon>Flavobacteriaceae</taxon>
        <taxon>Flagellimonas</taxon>
    </lineage>
</organism>
<dbReference type="OrthoDB" id="862563at2"/>
<dbReference type="Proteomes" id="UP000237640">
    <property type="component" value="Unassembled WGS sequence"/>
</dbReference>
<accession>A0A2T0MG37</accession>
<comment type="caution">
    <text evidence="4">The sequence shown here is derived from an EMBL/GenBank/DDBJ whole genome shotgun (WGS) entry which is preliminary data.</text>
</comment>
<feature type="signal peptide" evidence="2">
    <location>
        <begin position="1"/>
        <end position="18"/>
    </location>
</feature>
<sequence length="107" mass="12106">MKNLYLVILMALPLFTFGQELVTVNTQQVSELQGFKMYPNPAYGDEIYITTSSNGTKNVKIFDVFGDVVLTERISTNTLNISRLLPGVYVLQVTIQEKTMTRKLVIK</sequence>
<keyword evidence="1 2" id="KW-0732">Signal</keyword>
<feature type="domain" description="Secretion system C-terminal sorting" evidence="3">
    <location>
        <begin position="37"/>
        <end position="106"/>
    </location>
</feature>
<protein>
    <submittedName>
        <fullName evidence="4">Putative secreted protein (Por secretion system target)</fullName>
    </submittedName>
</protein>
<dbReference type="RefSeq" id="WP_106143492.1">
    <property type="nucleotide sequence ID" value="NZ_PVYX01000001.1"/>
</dbReference>
<dbReference type="AlphaFoldDB" id="A0A2T0MG37"/>
<dbReference type="EMBL" id="PVYX01000001">
    <property type="protein sequence ID" value="PRX56529.1"/>
    <property type="molecule type" value="Genomic_DNA"/>
</dbReference>
<keyword evidence="5" id="KW-1185">Reference proteome</keyword>
<proteinExistence type="predicted"/>
<gene>
    <name evidence="4" type="ORF">CLV81_0526</name>
</gene>
<evidence type="ECO:0000256" key="1">
    <source>
        <dbReference type="ARBA" id="ARBA00022729"/>
    </source>
</evidence>